<reference evidence="1 2" key="1">
    <citation type="journal article" date="2002" name="Proc. Natl. Acad. Sci. U.S.A.">
        <title>Genome sequence of a serotype M3 strain of group A Streptococcus: phage-encoded toxins, the high-virulence phenotype, and clone emergence.</title>
        <authorList>
            <person name="Beres S.B."/>
            <person name="Sylva G.L."/>
            <person name="Barbian K.D."/>
            <person name="Lei B."/>
            <person name="Hoff J.S."/>
            <person name="Mammarella N.D."/>
            <person name="Liu M.Y."/>
            <person name="Smoot J.C."/>
            <person name="Porcella S.F."/>
            <person name="Parkins L.D."/>
            <person name="Campbell D.S."/>
            <person name="Smith T.M."/>
            <person name="McCormick J.K."/>
            <person name="Leung D.Y."/>
            <person name="Schlievert P.M."/>
            <person name="Musser J.M."/>
        </authorList>
    </citation>
    <scope>NUCLEOTIDE SEQUENCE [LARGE SCALE GENOMIC DNA]</scope>
    <source>
        <strain evidence="2">ATCC BAA-595 / MGAS315</strain>
    </source>
</reference>
<dbReference type="AlphaFoldDB" id="A0A0H2UVE4"/>
<organism evidence="1 2">
    <name type="scientific">Streptococcus pyogenes serotype M3 (strain ATCC BAA-595 / MGAS315)</name>
    <dbReference type="NCBI Taxonomy" id="198466"/>
    <lineage>
        <taxon>Bacteria</taxon>
        <taxon>Bacillati</taxon>
        <taxon>Bacillota</taxon>
        <taxon>Bacilli</taxon>
        <taxon>Lactobacillales</taxon>
        <taxon>Streptococcaceae</taxon>
        <taxon>Streptococcus</taxon>
    </lineage>
</organism>
<dbReference type="Pfam" id="PF08930">
    <property type="entry name" value="DUF1912"/>
    <property type="match status" value="1"/>
</dbReference>
<gene>
    <name evidence="1" type="ordered locus">SpyM3_1278</name>
</gene>
<dbReference type="SUPFAM" id="SSF140121">
    <property type="entry name" value="SPy1572-like"/>
    <property type="match status" value="1"/>
</dbReference>
<dbReference type="RefSeq" id="WP_011054778.1">
    <property type="nucleotide sequence ID" value="NC_004070.1"/>
</dbReference>
<evidence type="ECO:0000313" key="2">
    <source>
        <dbReference type="Proteomes" id="UP000000564"/>
    </source>
</evidence>
<evidence type="ECO:0000313" key="1">
    <source>
        <dbReference type="EMBL" id="AAM79885.1"/>
    </source>
</evidence>
<dbReference type="InterPro" id="IPR015026">
    <property type="entry name" value="DUF1912"/>
</dbReference>
<sequence>MSYEKEFLKDFEDWVKTQIQVNQLAMATSQEVAQEDGDERAKDAFIRYESKLDAYEFLLGKFDNYKNGKAFHDVPDELFGARHY</sequence>
<dbReference type="InterPro" id="IPR038024">
    <property type="entry name" value="SPy1572-like_sf"/>
</dbReference>
<dbReference type="EMBL" id="AE014074">
    <property type="protein sequence ID" value="AAM79885.1"/>
    <property type="molecule type" value="Genomic_DNA"/>
</dbReference>
<protein>
    <recommendedName>
        <fullName evidence="3">Aldose 1-epimerase</fullName>
    </recommendedName>
</protein>
<dbReference type="KEGG" id="spg:SpyM3_1278"/>
<dbReference type="Gene3D" id="1.20.58.90">
    <property type="match status" value="1"/>
</dbReference>
<name>A0A0H2UVE4_STRP3</name>
<evidence type="ECO:0008006" key="3">
    <source>
        <dbReference type="Google" id="ProtNLM"/>
    </source>
</evidence>
<accession>A0A0H2UVE4</accession>
<dbReference type="HOGENOM" id="CLU_183844_0_0_9"/>
<dbReference type="Proteomes" id="UP000000564">
    <property type="component" value="Chromosome"/>
</dbReference>
<proteinExistence type="predicted"/>